<feature type="transmembrane region" description="Helical" evidence="3">
    <location>
        <begin position="88"/>
        <end position="107"/>
    </location>
</feature>
<evidence type="ECO:0000313" key="6">
    <source>
        <dbReference type="Proteomes" id="UP000734218"/>
    </source>
</evidence>
<name>A0ABX0XMI7_9SPHN</name>
<evidence type="ECO:0000256" key="1">
    <source>
        <dbReference type="ARBA" id="ARBA00022679"/>
    </source>
</evidence>
<evidence type="ECO:0000313" key="5">
    <source>
        <dbReference type="EMBL" id="NJC34593.1"/>
    </source>
</evidence>
<keyword evidence="6" id="KW-1185">Reference proteome</keyword>
<keyword evidence="3" id="KW-0472">Membrane</keyword>
<comment type="caution">
    <text evidence="5">The sequence shown here is derived from an EMBL/GenBank/DDBJ whole genome shotgun (WGS) entry which is preliminary data.</text>
</comment>
<accession>A0ABX0XMI7</accession>
<dbReference type="CDD" id="cd04301">
    <property type="entry name" value="NAT_SF"/>
    <property type="match status" value="1"/>
</dbReference>
<organism evidence="5 6">
    <name type="scientific">Sphingomonas jejuensis</name>
    <dbReference type="NCBI Taxonomy" id="904715"/>
    <lineage>
        <taxon>Bacteria</taxon>
        <taxon>Pseudomonadati</taxon>
        <taxon>Pseudomonadota</taxon>
        <taxon>Alphaproteobacteria</taxon>
        <taxon>Sphingomonadales</taxon>
        <taxon>Sphingomonadaceae</taxon>
        <taxon>Sphingomonas</taxon>
    </lineage>
</organism>
<protein>
    <submittedName>
        <fullName evidence="5">Ribosomal protein S18 acetylase RimI-like enzyme</fullName>
    </submittedName>
</protein>
<sequence length="136" mass="14665">MHVRPATMDDLPALAAASADLFDAPVIAARLARYLAAPDHRMLIAILDGAAIGQARGMIQHHPDRDPELYIETLAVAHPHRRRGVARALLHALLGWGASVGCVAAWVGTELDNAPANALYRRLGRAEPVNLYLIDL</sequence>
<dbReference type="RefSeq" id="WP_167954701.1">
    <property type="nucleotide sequence ID" value="NZ_JAATJE010000002.1"/>
</dbReference>
<keyword evidence="2" id="KW-0012">Acyltransferase</keyword>
<dbReference type="PROSITE" id="PS51186">
    <property type="entry name" value="GNAT"/>
    <property type="match status" value="1"/>
</dbReference>
<keyword evidence="3" id="KW-1133">Transmembrane helix</keyword>
<keyword evidence="1" id="KW-0808">Transferase</keyword>
<dbReference type="Pfam" id="PF00583">
    <property type="entry name" value="Acetyltransf_1"/>
    <property type="match status" value="1"/>
</dbReference>
<dbReference type="InterPro" id="IPR000182">
    <property type="entry name" value="GNAT_dom"/>
</dbReference>
<dbReference type="InterPro" id="IPR050832">
    <property type="entry name" value="Bact_Acetyltransf"/>
</dbReference>
<reference evidence="5 6" key="1">
    <citation type="submission" date="2020-03" db="EMBL/GenBank/DDBJ databases">
        <title>Genomic Encyclopedia of Type Strains, Phase IV (KMG-IV): sequencing the most valuable type-strain genomes for metagenomic binning, comparative biology and taxonomic classification.</title>
        <authorList>
            <person name="Goeker M."/>
        </authorList>
    </citation>
    <scope>NUCLEOTIDE SEQUENCE [LARGE SCALE GENOMIC DNA]</scope>
    <source>
        <strain evidence="5 6">DSM 27651</strain>
    </source>
</reference>
<dbReference type="InterPro" id="IPR016181">
    <property type="entry name" value="Acyl_CoA_acyltransferase"/>
</dbReference>
<keyword evidence="3" id="KW-0812">Transmembrane</keyword>
<dbReference type="PANTHER" id="PTHR43877">
    <property type="entry name" value="AMINOALKYLPHOSPHONATE N-ACETYLTRANSFERASE-RELATED-RELATED"/>
    <property type="match status" value="1"/>
</dbReference>
<dbReference type="Proteomes" id="UP000734218">
    <property type="component" value="Unassembled WGS sequence"/>
</dbReference>
<gene>
    <name evidence="5" type="ORF">GGR88_002107</name>
</gene>
<proteinExistence type="predicted"/>
<evidence type="ECO:0000259" key="4">
    <source>
        <dbReference type="PROSITE" id="PS51186"/>
    </source>
</evidence>
<dbReference type="Gene3D" id="3.40.630.30">
    <property type="match status" value="1"/>
</dbReference>
<dbReference type="EMBL" id="JAATJE010000002">
    <property type="protein sequence ID" value="NJC34593.1"/>
    <property type="molecule type" value="Genomic_DNA"/>
</dbReference>
<feature type="domain" description="N-acetyltransferase" evidence="4">
    <location>
        <begin position="1"/>
        <end position="136"/>
    </location>
</feature>
<evidence type="ECO:0000256" key="3">
    <source>
        <dbReference type="SAM" id="Phobius"/>
    </source>
</evidence>
<dbReference type="SUPFAM" id="SSF55729">
    <property type="entry name" value="Acyl-CoA N-acyltransferases (Nat)"/>
    <property type="match status" value="1"/>
</dbReference>
<dbReference type="PANTHER" id="PTHR43877:SF2">
    <property type="entry name" value="AMINOALKYLPHOSPHONATE N-ACETYLTRANSFERASE-RELATED"/>
    <property type="match status" value="1"/>
</dbReference>
<evidence type="ECO:0000256" key="2">
    <source>
        <dbReference type="ARBA" id="ARBA00023315"/>
    </source>
</evidence>